<dbReference type="HOGENOM" id="CLU_3026684_0_0_9"/>
<dbReference type="AlphaFoldDB" id="C2EL71"/>
<reference evidence="1 2" key="1">
    <citation type="submission" date="2009-01" db="EMBL/GenBank/DDBJ databases">
        <authorList>
            <person name="Qin X."/>
            <person name="Bachman B."/>
            <person name="Battles P."/>
            <person name="Bell A."/>
            <person name="Bess C."/>
            <person name="Bickham C."/>
            <person name="Chaboub L."/>
            <person name="Chen D."/>
            <person name="Coyle M."/>
            <person name="Deiros D.R."/>
            <person name="Dinh H."/>
            <person name="Forbes L."/>
            <person name="Fowler G."/>
            <person name="Francisco L."/>
            <person name="Fu Q."/>
            <person name="Gubbala S."/>
            <person name="Hale W."/>
            <person name="Han Y."/>
            <person name="Hemphill L."/>
            <person name="Highlander S.K."/>
            <person name="Hirani K."/>
            <person name="Hogues M."/>
            <person name="Jackson L."/>
            <person name="Jakkamsetti A."/>
            <person name="Javaid M."/>
            <person name="Jiang H."/>
            <person name="Korchina V."/>
            <person name="Kovar C."/>
            <person name="Lara F."/>
            <person name="Lee S."/>
            <person name="Mata R."/>
            <person name="Mathew T."/>
            <person name="Moen C."/>
            <person name="Morales K."/>
            <person name="Munidasa M."/>
            <person name="Nazareth L."/>
            <person name="Ngo R."/>
            <person name="Nguyen L."/>
            <person name="Okwuonu G."/>
            <person name="Ongeri F."/>
            <person name="Patil S."/>
            <person name="Petrosino J."/>
            <person name="Pham C."/>
            <person name="Pham P."/>
            <person name="Pu L.-L."/>
            <person name="Puazo M."/>
            <person name="Raj R."/>
            <person name="Reid J."/>
            <person name="Rouhana J."/>
            <person name="Saada N."/>
            <person name="Shang Y."/>
            <person name="Simmons D."/>
            <person name="Thornton R."/>
            <person name="Warren J."/>
            <person name="Weissenberger G."/>
            <person name="Zhang J."/>
            <person name="Zhang L."/>
            <person name="Zhou C."/>
            <person name="Zhu D."/>
            <person name="Muzny D."/>
            <person name="Worley K."/>
            <person name="Gibbs R."/>
        </authorList>
    </citation>
    <scope>NUCLEOTIDE SEQUENCE [LARGE SCALE GENOMIC DNA]</scope>
    <source>
        <strain evidence="1 2">DSM 16047</strain>
    </source>
</reference>
<proteinExistence type="predicted"/>
<comment type="caution">
    <text evidence="1">The sequence shown here is derived from an EMBL/GenBank/DDBJ whole genome shotgun (WGS) entry which is preliminary data.</text>
</comment>
<dbReference type="EMBL" id="ACGU01000016">
    <property type="protein sequence ID" value="EEJ72721.1"/>
    <property type="molecule type" value="Genomic_DNA"/>
</dbReference>
<evidence type="ECO:0000313" key="1">
    <source>
        <dbReference type="EMBL" id="EEJ72721.1"/>
    </source>
</evidence>
<name>C2EL71_9LACO</name>
<protein>
    <submittedName>
        <fullName evidence="1">Uncharacterized protein</fullName>
    </submittedName>
</protein>
<keyword evidence="2" id="KW-1185">Reference proteome</keyword>
<accession>C2EL71</accession>
<dbReference type="Proteomes" id="UP000005583">
    <property type="component" value="Unassembled WGS sequence"/>
</dbReference>
<organism evidence="1 2">
    <name type="scientific">Lactobacillus ultunensis DSM 16047</name>
    <dbReference type="NCBI Taxonomy" id="525365"/>
    <lineage>
        <taxon>Bacteria</taxon>
        <taxon>Bacillati</taxon>
        <taxon>Bacillota</taxon>
        <taxon>Bacilli</taxon>
        <taxon>Lactobacillales</taxon>
        <taxon>Lactobacillaceae</taxon>
        <taxon>Lactobacillus</taxon>
    </lineage>
</organism>
<sequence>MKQKYKYKFTLLCAYMIEKSILKKISLVKHSHKARHIKLFGKIKQKSTHSVDFSG</sequence>
<gene>
    <name evidence="1" type="ORF">HMPREF0548_0417</name>
</gene>
<evidence type="ECO:0000313" key="2">
    <source>
        <dbReference type="Proteomes" id="UP000005583"/>
    </source>
</evidence>